<comment type="caution">
    <text evidence="1">The sequence shown here is derived from an EMBL/GenBank/DDBJ whole genome shotgun (WGS) entry which is preliminary data.</text>
</comment>
<dbReference type="Proteomes" id="UP001262754">
    <property type="component" value="Unassembled WGS sequence"/>
</dbReference>
<accession>A0ABU1N4D4</accession>
<proteinExistence type="predicted"/>
<dbReference type="Gene3D" id="3.50.50.60">
    <property type="entry name" value="FAD/NAD(P)-binding domain"/>
    <property type="match status" value="1"/>
</dbReference>
<dbReference type="InterPro" id="IPR050816">
    <property type="entry name" value="Flavin-dep_Halogenase_NPB"/>
</dbReference>
<dbReference type="InterPro" id="IPR006905">
    <property type="entry name" value="Flavin_halogenase"/>
</dbReference>
<dbReference type="SUPFAM" id="SSF51905">
    <property type="entry name" value="FAD/NAD(P)-binding domain"/>
    <property type="match status" value="1"/>
</dbReference>
<dbReference type="RefSeq" id="WP_310034131.1">
    <property type="nucleotide sequence ID" value="NZ_JAVDRL010000012.1"/>
</dbReference>
<protein>
    <submittedName>
        <fullName evidence="1">Tryptophan halogenase</fullName>
        <ecNumber evidence="1">1.14.19.9</ecNumber>
    </submittedName>
</protein>
<dbReference type="Pfam" id="PF04820">
    <property type="entry name" value="Trp_halogenase"/>
    <property type="match status" value="1"/>
</dbReference>
<dbReference type="PANTHER" id="PTHR43747:SF4">
    <property type="entry name" value="FLAVIN-DEPENDENT TRYPTOPHAN HALOGENASE"/>
    <property type="match status" value="1"/>
</dbReference>
<dbReference type="GO" id="GO:0016491">
    <property type="term" value="F:oxidoreductase activity"/>
    <property type="evidence" value="ECO:0007669"/>
    <property type="project" value="UniProtKB-KW"/>
</dbReference>
<dbReference type="PIRSF" id="PIRSF011396">
    <property type="entry name" value="Trp_halogenase"/>
    <property type="match status" value="1"/>
</dbReference>
<dbReference type="EMBL" id="JAVDRL010000012">
    <property type="protein sequence ID" value="MDR6533282.1"/>
    <property type="molecule type" value="Genomic_DNA"/>
</dbReference>
<evidence type="ECO:0000313" key="1">
    <source>
        <dbReference type="EMBL" id="MDR6533282.1"/>
    </source>
</evidence>
<dbReference type="InterPro" id="IPR036188">
    <property type="entry name" value="FAD/NAD-bd_sf"/>
</dbReference>
<name>A0ABU1N4D4_9CAUL</name>
<dbReference type="PANTHER" id="PTHR43747">
    <property type="entry name" value="FAD-BINDING PROTEIN"/>
    <property type="match status" value="1"/>
</dbReference>
<dbReference type="InterPro" id="IPR033856">
    <property type="entry name" value="Trp_halogen"/>
</dbReference>
<sequence length="511" mass="57382">MTDNRIRKIVIVGGGTAGWMAAAGLSRVLREHQPQPLKVEIQLIESEEIGTVGVGEATIPPLILFNQFLGVNEDEFVRATQATFKLGIEFVDWTRLSHRYLHPFGRYGADLASSAFHHYWLKLRSLGDPSDFGDYSLPTLAAGLRRFDRPTANSASIMSTYSYAFHFDAGLYARFLRGYAEARGVQRVEGKIVDVALRGGDGFIQSVTLADGRVVDGDLFIDCSGFRGLLIEQALKSGYDDWSNWLPCDRAVAVQSESVEDLTPFTRATAHPAGWQWRIPLQHRVGNGYVYSSPFISDDEAAATLLRGLDGEPCVDPRFLRFTAGRRRRYWNKNCVALGLASGFMEPLESTSIHLIQTGITKLIQLFPDRSFSPVLLDEYNRLTDQEYEKIRDFLVLHYHANERTDSPLWRQVREMPIPDSLAHKMELFRETGRLASMGQDLFQEPSWLAVLIGQNVMPRAYDPLVDLMDAGVVEKNLRAMRIAMRQAAEAMPSHRDFIGAHCAAPDLSPR</sequence>
<keyword evidence="1" id="KW-0560">Oxidoreductase</keyword>
<evidence type="ECO:0000313" key="2">
    <source>
        <dbReference type="Proteomes" id="UP001262754"/>
    </source>
</evidence>
<keyword evidence="2" id="KW-1185">Reference proteome</keyword>
<gene>
    <name evidence="1" type="ORF">J2800_004044</name>
</gene>
<reference evidence="1 2" key="1">
    <citation type="submission" date="2023-07" db="EMBL/GenBank/DDBJ databases">
        <title>Sorghum-associated microbial communities from plants grown in Nebraska, USA.</title>
        <authorList>
            <person name="Schachtman D."/>
        </authorList>
    </citation>
    <scope>NUCLEOTIDE SEQUENCE [LARGE SCALE GENOMIC DNA]</scope>
    <source>
        <strain evidence="1 2">DS2154</strain>
    </source>
</reference>
<dbReference type="EC" id="1.14.19.9" evidence="1"/>
<organism evidence="1 2">
    <name type="scientific">Caulobacter rhizosphaerae</name>
    <dbReference type="NCBI Taxonomy" id="2010972"/>
    <lineage>
        <taxon>Bacteria</taxon>
        <taxon>Pseudomonadati</taxon>
        <taxon>Pseudomonadota</taxon>
        <taxon>Alphaproteobacteria</taxon>
        <taxon>Caulobacterales</taxon>
        <taxon>Caulobacteraceae</taxon>
        <taxon>Caulobacter</taxon>
    </lineage>
</organism>